<comment type="caution">
    <text evidence="1">The sequence shown here is derived from an EMBL/GenBank/DDBJ whole genome shotgun (WGS) entry which is preliminary data.</text>
</comment>
<dbReference type="Proteomes" id="UP000262954">
    <property type="component" value="Unassembled WGS sequence"/>
</dbReference>
<evidence type="ECO:0000313" key="1">
    <source>
        <dbReference type="EMBL" id="HBJ08670.1"/>
    </source>
</evidence>
<dbReference type="InterPro" id="IPR054207">
    <property type="entry name" value="DUF6913"/>
</dbReference>
<name>A0A354M2D1_9BACT</name>
<evidence type="ECO:0000313" key="2">
    <source>
        <dbReference type="Proteomes" id="UP000262954"/>
    </source>
</evidence>
<organism evidence="1 2">
    <name type="scientific">Coprobacter fastidiosus</name>
    <dbReference type="NCBI Taxonomy" id="1099853"/>
    <lineage>
        <taxon>Bacteria</taxon>
        <taxon>Pseudomonadati</taxon>
        <taxon>Bacteroidota</taxon>
        <taxon>Bacteroidia</taxon>
        <taxon>Bacteroidales</taxon>
        <taxon>Barnesiellaceae</taxon>
        <taxon>Coprobacter</taxon>
    </lineage>
</organism>
<protein>
    <submittedName>
        <fullName evidence="1">Uncharacterized protein</fullName>
    </submittedName>
</protein>
<dbReference type="AlphaFoldDB" id="A0A354M2D1"/>
<accession>A0A354M2D1</accession>
<proteinExistence type="predicted"/>
<dbReference type="EMBL" id="DNWC01000086">
    <property type="protein sequence ID" value="HBJ08670.1"/>
    <property type="molecule type" value="Genomic_DNA"/>
</dbReference>
<gene>
    <name evidence="1" type="ORF">DDY73_06655</name>
</gene>
<sequence>MWTYWIKKEIARQFARSQEKRKKRFVDYRKTEILTLLIERESLDSILPIVKDLSKESIKLSLVVLGNGNALDVSAYPEMDILELTPENLRFGKRLPDKNAVRKFIGFNTGVLCDLSLVERLPFLYLMSISMARMKIGLQKVSLNPYDFMIRTSEDITARDLLEKILFYWRSIDIKDNNL</sequence>
<reference evidence="1 2" key="1">
    <citation type="journal article" date="2018" name="Nat. Biotechnol.">
        <title>A standardized bacterial taxonomy based on genome phylogeny substantially revises the tree of life.</title>
        <authorList>
            <person name="Parks D.H."/>
            <person name="Chuvochina M."/>
            <person name="Waite D.W."/>
            <person name="Rinke C."/>
            <person name="Skarshewski A."/>
            <person name="Chaumeil P.A."/>
            <person name="Hugenholtz P."/>
        </authorList>
    </citation>
    <scope>NUCLEOTIDE SEQUENCE [LARGE SCALE GENOMIC DNA]</scope>
    <source>
        <strain evidence="1">UBA11482</strain>
    </source>
</reference>
<dbReference type="Pfam" id="PF21857">
    <property type="entry name" value="DUF6913"/>
    <property type="match status" value="1"/>
</dbReference>
<dbReference type="RefSeq" id="WP_270214227.1">
    <property type="nucleotide sequence ID" value="NZ_CAJKYL010000024.1"/>
</dbReference>